<dbReference type="HAMAP" id="MF_01674">
    <property type="entry name" value="Sep_tRNA_synth"/>
    <property type="match status" value="1"/>
</dbReference>
<keyword evidence="1 6" id="KW-0436">Ligase</keyword>
<evidence type="ECO:0000256" key="3">
    <source>
        <dbReference type="ARBA" id="ARBA00022840"/>
    </source>
</evidence>
<evidence type="ECO:0000256" key="2">
    <source>
        <dbReference type="ARBA" id="ARBA00022741"/>
    </source>
</evidence>
<gene>
    <name evidence="6" type="primary">sepS</name>
    <name evidence="8" type="ordered locus">Ferp_0952</name>
</gene>
<dbReference type="InterPro" id="IPR005246">
    <property type="entry name" value="O-Pseryl-tRNA(Cys)_ligase"/>
</dbReference>
<feature type="binding site" evidence="6">
    <location>
        <begin position="272"/>
        <end position="273"/>
    </location>
    <ligand>
        <name>substrate</name>
    </ligand>
</feature>
<dbReference type="Pfam" id="PF18006">
    <property type="entry name" value="SepRS_C"/>
    <property type="match status" value="1"/>
</dbReference>
<dbReference type="GeneID" id="8778460"/>
<feature type="binding site" evidence="6">
    <location>
        <begin position="230"/>
        <end position="232"/>
    </location>
    <ligand>
        <name>substrate</name>
    </ligand>
</feature>
<dbReference type="GO" id="GO:0006412">
    <property type="term" value="P:translation"/>
    <property type="evidence" value="ECO:0007669"/>
    <property type="project" value="UniProtKB-KW"/>
</dbReference>
<reference evidence="8 9" key="2">
    <citation type="journal article" date="2011" name="Stand. Genomic Sci.">
        <title>Complete genome sequence of Ferroglobus placidus AEDII12DO.</title>
        <authorList>
            <person name="Anderson I."/>
            <person name="Risso C."/>
            <person name="Holmes D."/>
            <person name="Lucas S."/>
            <person name="Copeland A."/>
            <person name="Lapidus A."/>
            <person name="Cheng J.F."/>
            <person name="Bruce D."/>
            <person name="Goodwin L."/>
            <person name="Pitluck S."/>
            <person name="Saunders E."/>
            <person name="Brettin T."/>
            <person name="Detter J.C."/>
            <person name="Han C."/>
            <person name="Tapia R."/>
            <person name="Larimer F."/>
            <person name="Land M."/>
            <person name="Hauser L."/>
            <person name="Woyke T."/>
            <person name="Lovley D."/>
            <person name="Kyrpides N."/>
            <person name="Ivanova N."/>
        </authorList>
    </citation>
    <scope>NUCLEOTIDE SEQUENCE [LARGE SCALE GENOMIC DNA]</scope>
    <source>
        <strain evidence="9">DSM 10642 / AEDII12DO</strain>
    </source>
</reference>
<comment type="function">
    <text evidence="6">Catalyzes the attachment of O-phosphoserine (Sep) to tRNA(Cys).</text>
</comment>
<comment type="similarity">
    <text evidence="6">Belongs to the class-II aminoacyl-tRNA synthetase family. O-phosphoseryl-tRNA(Cys) synthetase subfamily.</text>
</comment>
<dbReference type="RefSeq" id="WP_012965460.1">
    <property type="nucleotide sequence ID" value="NC_013849.1"/>
</dbReference>
<dbReference type="Gene3D" id="6.20.250.20">
    <property type="match status" value="1"/>
</dbReference>
<dbReference type="OrthoDB" id="145125at2157"/>
<dbReference type="NCBIfam" id="TIGR00470">
    <property type="entry name" value="sepS"/>
    <property type="match status" value="1"/>
</dbReference>
<dbReference type="PROSITE" id="PS50862">
    <property type="entry name" value="AA_TRNA_LIGASE_II"/>
    <property type="match status" value="1"/>
</dbReference>
<dbReference type="InterPro" id="IPR006195">
    <property type="entry name" value="aa-tRNA-synth_II"/>
</dbReference>
<dbReference type="InterPro" id="IPR045864">
    <property type="entry name" value="aa-tRNA-synth_II/BPL/LPL"/>
</dbReference>
<name>D3RXA4_FERPA</name>
<dbReference type="SUPFAM" id="SSF55681">
    <property type="entry name" value="Class II aaRS and biotin synthetases"/>
    <property type="match status" value="1"/>
</dbReference>
<evidence type="ECO:0000256" key="4">
    <source>
        <dbReference type="ARBA" id="ARBA00022917"/>
    </source>
</evidence>
<dbReference type="GO" id="GO:0043816">
    <property type="term" value="F:phosphoserine-tRNA(Cys) ligase activity"/>
    <property type="evidence" value="ECO:0007669"/>
    <property type="project" value="UniProtKB-EC"/>
</dbReference>
<dbReference type="GO" id="GO:0005524">
    <property type="term" value="F:ATP binding"/>
    <property type="evidence" value="ECO:0007669"/>
    <property type="project" value="UniProtKB-UniRule"/>
</dbReference>
<evidence type="ECO:0000259" key="7">
    <source>
        <dbReference type="PROSITE" id="PS50862"/>
    </source>
</evidence>
<dbReference type="Gene3D" id="3.30.930.10">
    <property type="entry name" value="Bira Bifunctional Protein, Domain 2"/>
    <property type="match status" value="1"/>
</dbReference>
<feature type="domain" description="Aminoacyl-transfer RNA synthetases class-II family profile" evidence="7">
    <location>
        <begin position="51"/>
        <end position="340"/>
    </location>
</feature>
<comment type="subunit">
    <text evidence="6">Homotetramer. Interacts with SepCysS.</text>
</comment>
<comment type="catalytic activity">
    <reaction evidence="6">
        <text>tRNA(Cys) + O-phospho-L-serine + ATP = O-phospho-L-seryl-tRNA(Cys) + AMP + diphosphate</text>
        <dbReference type="Rhea" id="RHEA:25678"/>
        <dbReference type="Rhea" id="RHEA-COMP:9661"/>
        <dbReference type="Rhea" id="RHEA-COMP:9719"/>
        <dbReference type="ChEBI" id="CHEBI:30616"/>
        <dbReference type="ChEBI" id="CHEBI:33019"/>
        <dbReference type="ChEBI" id="CHEBI:57524"/>
        <dbReference type="ChEBI" id="CHEBI:78442"/>
        <dbReference type="ChEBI" id="CHEBI:78551"/>
        <dbReference type="ChEBI" id="CHEBI:456215"/>
        <dbReference type="EC" id="6.1.1.27"/>
    </reaction>
</comment>
<sequence length="523" mass="60047">MRFDPEEWKKKAEKDFEEAWKAGKGIVEEVSLNEAYPRNLISIGRPHPVYEVIERLRRAYLSLGFTEVINPLIVEDVHVKKQFGKEALAVLDRCFYLATLPRPNVGISEKQIEKIREIVGDFDAEGLRKVFHLYKKGVFGGDELAYKISQVLNTDDTTALKILDEVFPEFKELKPVANNLTLRSHMTTGWFITLSHLIDKYPLPIKLFSIDRCFRREQGEDASRLYTYFSASCVYADEEVSVEDGKAIAQALLSHFGFEKVKFKEDEKKSKYYIPNTQTEVYIYHPARKEWIEVATFGIYSPVALANYDIDVPVLNLGMGVERLAMVIQGAEDVRKLVYPQIYSNLTLSDVEIASRIKVREVPRSKEGVKIAKAVIGAFERYRDEIGPCEFLAYEGDFFGVHLKVYVLEREKVKLCGPAAFNELVVYNGSIYGIPKTDEWLEYFENGVETGIRYVDAFSYLVAAKIEESLIKRENGEIRVRVVESPRDINIEIDEKLRNYIVSRGGKIDVRGPTFLSARWEFE</sequence>
<dbReference type="EMBL" id="CP001899">
    <property type="protein sequence ID" value="ADC65117.1"/>
    <property type="molecule type" value="Genomic_DNA"/>
</dbReference>
<evidence type="ECO:0000256" key="1">
    <source>
        <dbReference type="ARBA" id="ARBA00022598"/>
    </source>
</evidence>
<evidence type="ECO:0000256" key="5">
    <source>
        <dbReference type="ARBA" id="ARBA00023146"/>
    </source>
</evidence>
<dbReference type="EC" id="6.1.1.27" evidence="6"/>
<proteinExistence type="inferred from homology"/>
<keyword evidence="3 6" id="KW-0067">ATP-binding</keyword>
<evidence type="ECO:0000313" key="8">
    <source>
        <dbReference type="EMBL" id="ADC65117.1"/>
    </source>
</evidence>
<keyword evidence="5 6" id="KW-0030">Aminoacyl-tRNA synthetase</keyword>
<feature type="binding site" evidence="6">
    <location>
        <begin position="185"/>
        <end position="187"/>
    </location>
    <ligand>
        <name>substrate</name>
    </ligand>
</feature>
<dbReference type="InterPro" id="IPR041590">
    <property type="entry name" value="SepRS_C"/>
</dbReference>
<evidence type="ECO:0000256" key="6">
    <source>
        <dbReference type="HAMAP-Rule" id="MF_01674"/>
    </source>
</evidence>
<dbReference type="KEGG" id="fpl:Ferp_0952"/>
<keyword evidence="2 6" id="KW-0547">Nucleotide-binding</keyword>
<dbReference type="HOGENOM" id="CLU_506822_0_0_2"/>
<dbReference type="STRING" id="589924.Ferp_0952"/>
<dbReference type="Proteomes" id="UP000002613">
    <property type="component" value="Chromosome"/>
</dbReference>
<organism evidence="8 9">
    <name type="scientific">Ferroglobus placidus (strain DSM 10642 / AEDII12DO)</name>
    <dbReference type="NCBI Taxonomy" id="589924"/>
    <lineage>
        <taxon>Archaea</taxon>
        <taxon>Methanobacteriati</taxon>
        <taxon>Methanobacteriota</taxon>
        <taxon>Archaeoglobi</taxon>
        <taxon>Archaeoglobales</taxon>
        <taxon>Archaeoglobaceae</taxon>
        <taxon>Ferroglobus</taxon>
    </lineage>
</organism>
<feature type="binding site" evidence="6">
    <location>
        <position position="316"/>
    </location>
    <ligand>
        <name>substrate</name>
    </ligand>
</feature>
<keyword evidence="9" id="KW-1185">Reference proteome</keyword>
<dbReference type="GO" id="GO:0043039">
    <property type="term" value="P:tRNA aminoacylation"/>
    <property type="evidence" value="ECO:0007669"/>
    <property type="project" value="UniProtKB-UniRule"/>
</dbReference>
<keyword evidence="4 6" id="KW-0648">Protein biosynthesis</keyword>
<protein>
    <recommendedName>
        <fullName evidence="6">O-phosphoserine--tRNA(Cys) ligase</fullName>
        <shortName evidence="6">O-phosphoserine--tRNA ligase</shortName>
        <ecNumber evidence="6">6.1.1.27</ecNumber>
    </recommendedName>
    <alternativeName>
        <fullName evidence="6">Non-canonical O-phosphoseryl-tRNA(Cys) synthetase</fullName>
    </alternativeName>
    <alternativeName>
        <fullName evidence="6">O-phosphoseryl-tRNA(Cys) synthetase</fullName>
        <shortName evidence="6">SepRS</shortName>
    </alternativeName>
</protein>
<reference evidence="9" key="1">
    <citation type="submission" date="2010-02" db="EMBL/GenBank/DDBJ databases">
        <title>Complete sequence of Ferroglobus placidus DSM 10642.</title>
        <authorList>
            <consortium name="US DOE Joint Genome Institute"/>
            <person name="Lucas S."/>
            <person name="Copeland A."/>
            <person name="Lapidus A."/>
            <person name="Cheng J.-F."/>
            <person name="Bruce D."/>
            <person name="Goodwin L."/>
            <person name="Pitluck S."/>
            <person name="Saunders E."/>
            <person name="Brettin T."/>
            <person name="Detter J.C."/>
            <person name="Han C."/>
            <person name="Tapia R."/>
            <person name="Larimer F."/>
            <person name="Land M."/>
            <person name="Hauser L."/>
            <person name="Kyrpides N."/>
            <person name="Ivanova N."/>
            <person name="Holmes D."/>
            <person name="Lovley D."/>
            <person name="Kyrpides N."/>
            <person name="Anderson I.J."/>
            <person name="Woyke T."/>
        </authorList>
    </citation>
    <scope>NUCLEOTIDE SEQUENCE [LARGE SCALE GENOMIC DNA]</scope>
    <source>
        <strain evidence="9">DSM 10642 / AEDII12DO</strain>
    </source>
</reference>
<accession>D3RXA4</accession>
<dbReference type="PaxDb" id="589924-Ferp_0952"/>
<dbReference type="AlphaFoldDB" id="D3RXA4"/>
<dbReference type="GO" id="GO:0000049">
    <property type="term" value="F:tRNA binding"/>
    <property type="evidence" value="ECO:0007669"/>
    <property type="project" value="InterPro"/>
</dbReference>
<dbReference type="eggNOG" id="arCOG00411">
    <property type="taxonomic scope" value="Archaea"/>
</dbReference>
<evidence type="ECO:0000313" key="9">
    <source>
        <dbReference type="Proteomes" id="UP000002613"/>
    </source>
</evidence>
<dbReference type="InterPro" id="IPR002319">
    <property type="entry name" value="Phenylalanyl-tRNA_Synthase"/>
</dbReference>
<dbReference type="Pfam" id="PF01409">
    <property type="entry name" value="tRNA-synt_2d"/>
    <property type="match status" value="1"/>
</dbReference>